<dbReference type="AlphaFoldDB" id="A0A9N9TYL3"/>
<feature type="domain" description="RecA family profile 1" evidence="3">
    <location>
        <begin position="77"/>
        <end position="241"/>
    </location>
</feature>
<dbReference type="InterPro" id="IPR013632">
    <property type="entry name" value="Rad51_C"/>
</dbReference>
<dbReference type="GO" id="GO:0005657">
    <property type="term" value="C:replication fork"/>
    <property type="evidence" value="ECO:0007669"/>
    <property type="project" value="TreeGrafter"/>
</dbReference>
<dbReference type="InterPro" id="IPR051988">
    <property type="entry name" value="HRR_RAD51_Paralog"/>
</dbReference>
<dbReference type="PROSITE" id="PS50162">
    <property type="entry name" value="RECA_2"/>
    <property type="match status" value="1"/>
</dbReference>
<dbReference type="GO" id="GO:0007131">
    <property type="term" value="P:reciprocal meiotic recombination"/>
    <property type="evidence" value="ECO:0007669"/>
    <property type="project" value="TreeGrafter"/>
</dbReference>
<reference evidence="4" key="1">
    <citation type="submission" date="2022-01" db="EMBL/GenBank/DDBJ databases">
        <authorList>
            <person name="King R."/>
        </authorList>
    </citation>
    <scope>NUCLEOTIDE SEQUENCE</scope>
</reference>
<dbReference type="InterPro" id="IPR048943">
    <property type="entry name" value="RAD51D_N"/>
</dbReference>
<dbReference type="InterPro" id="IPR020588">
    <property type="entry name" value="RecA_ATP-bd"/>
</dbReference>
<keyword evidence="5" id="KW-1185">Reference proteome</keyword>
<gene>
    <name evidence="4" type="ORF">PHYEVI_LOCUS10126</name>
</gene>
<evidence type="ECO:0000313" key="5">
    <source>
        <dbReference type="Proteomes" id="UP001153712"/>
    </source>
</evidence>
<evidence type="ECO:0000256" key="2">
    <source>
        <dbReference type="ARBA" id="ARBA00023242"/>
    </source>
</evidence>
<evidence type="ECO:0000259" key="3">
    <source>
        <dbReference type="PROSITE" id="PS50162"/>
    </source>
</evidence>
<dbReference type="GO" id="GO:0005815">
    <property type="term" value="C:microtubule organizing center"/>
    <property type="evidence" value="ECO:0007669"/>
    <property type="project" value="TreeGrafter"/>
</dbReference>
<dbReference type="Gene3D" id="3.40.50.300">
    <property type="entry name" value="P-loop containing nucleotide triphosphate hydrolases"/>
    <property type="match status" value="1"/>
</dbReference>
<evidence type="ECO:0000256" key="1">
    <source>
        <dbReference type="ARBA" id="ARBA00004123"/>
    </source>
</evidence>
<organism evidence="4 5">
    <name type="scientific">Phyllotreta striolata</name>
    <name type="common">Striped flea beetle</name>
    <name type="synonym">Crioceris striolata</name>
    <dbReference type="NCBI Taxonomy" id="444603"/>
    <lineage>
        <taxon>Eukaryota</taxon>
        <taxon>Metazoa</taxon>
        <taxon>Ecdysozoa</taxon>
        <taxon>Arthropoda</taxon>
        <taxon>Hexapoda</taxon>
        <taxon>Insecta</taxon>
        <taxon>Pterygota</taxon>
        <taxon>Neoptera</taxon>
        <taxon>Endopterygota</taxon>
        <taxon>Coleoptera</taxon>
        <taxon>Polyphaga</taxon>
        <taxon>Cucujiformia</taxon>
        <taxon>Chrysomeloidea</taxon>
        <taxon>Chrysomelidae</taxon>
        <taxon>Galerucinae</taxon>
        <taxon>Alticini</taxon>
        <taxon>Phyllotreta</taxon>
    </lineage>
</organism>
<dbReference type="GO" id="GO:0033063">
    <property type="term" value="C:Rad51B-Rad51C-Rad51D-XRCC2 complex"/>
    <property type="evidence" value="ECO:0007669"/>
    <property type="project" value="TreeGrafter"/>
</dbReference>
<dbReference type="GO" id="GO:0042148">
    <property type="term" value="P:DNA strand invasion"/>
    <property type="evidence" value="ECO:0007669"/>
    <property type="project" value="TreeGrafter"/>
</dbReference>
<dbReference type="GO" id="GO:0005524">
    <property type="term" value="F:ATP binding"/>
    <property type="evidence" value="ECO:0007669"/>
    <property type="project" value="InterPro"/>
</dbReference>
<comment type="subcellular location">
    <subcellularLocation>
        <location evidence="1">Nucleus</location>
    </subcellularLocation>
</comment>
<dbReference type="Pfam" id="PF08423">
    <property type="entry name" value="Rad51"/>
    <property type="match status" value="1"/>
</dbReference>
<dbReference type="InterPro" id="IPR027417">
    <property type="entry name" value="P-loop_NTPase"/>
</dbReference>
<accession>A0A9N9TYL3</accession>
<protein>
    <recommendedName>
        <fullName evidence="3">RecA family profile 1 domain-containing protein</fullName>
    </recommendedName>
</protein>
<dbReference type="PANTHER" id="PTHR46457">
    <property type="entry name" value="DNA REPAIR PROTEIN RAD51 HOMOLOG 4"/>
    <property type="match status" value="1"/>
</dbReference>
<dbReference type="GO" id="GO:0140664">
    <property type="term" value="F:ATP-dependent DNA damage sensor activity"/>
    <property type="evidence" value="ECO:0007669"/>
    <property type="project" value="InterPro"/>
</dbReference>
<keyword evidence="2" id="KW-0539">Nucleus</keyword>
<proteinExistence type="predicted"/>
<dbReference type="Proteomes" id="UP001153712">
    <property type="component" value="Chromosome 7"/>
</dbReference>
<dbReference type="GO" id="GO:0000723">
    <property type="term" value="P:telomere maintenance"/>
    <property type="evidence" value="ECO:0007669"/>
    <property type="project" value="TreeGrafter"/>
</dbReference>
<dbReference type="EMBL" id="OU900100">
    <property type="protein sequence ID" value="CAG9863847.1"/>
    <property type="molecule type" value="Genomic_DNA"/>
</dbReference>
<dbReference type="Pfam" id="PF21794">
    <property type="entry name" value="RAD51D_N"/>
    <property type="match status" value="1"/>
</dbReference>
<evidence type="ECO:0000313" key="4">
    <source>
        <dbReference type="EMBL" id="CAG9863847.1"/>
    </source>
</evidence>
<dbReference type="GO" id="GO:0000724">
    <property type="term" value="P:double-strand break repair via homologous recombination"/>
    <property type="evidence" value="ECO:0007669"/>
    <property type="project" value="TreeGrafter"/>
</dbReference>
<sequence length="309" mass="35080">MDFLSPSVHVQLNPNVIEILKGIDVVTICDFLNCDSKQIEKATTLPLKEVIEIRKYLLKHYSHPRNVYDYYKSILKEFAIIPTGISRLDTLLDGGLFTGNIYEICGLPAAGKTLLCLTLLKNITPKYTNQVYYIDTKSDFSALKLKRAMSQMNKEQITTTLNKITVARTNSQQDFLSILLAIKHSVQNGESTRLIIIDSIPALCFTSTDLTEQNCFLNYSANILQYLAKEYNVIIITTNLIRTWNDGDFINTGAMKEEICCGSYWYRVPNVRLSLTKDKDSCKITLDKTIKFIPDVNYCAVKFSDEGFV</sequence>
<dbReference type="PANTHER" id="PTHR46457:SF1">
    <property type="entry name" value="DNA REPAIR PROTEIN RAD51 HOMOLOG 4"/>
    <property type="match status" value="1"/>
</dbReference>
<name>A0A9N9TYL3_PHYSR</name>
<dbReference type="OrthoDB" id="336321at2759"/>
<dbReference type="GO" id="GO:0000400">
    <property type="term" value="F:four-way junction DNA binding"/>
    <property type="evidence" value="ECO:0007669"/>
    <property type="project" value="TreeGrafter"/>
</dbReference>
<dbReference type="GO" id="GO:0003697">
    <property type="term" value="F:single-stranded DNA binding"/>
    <property type="evidence" value="ECO:0007669"/>
    <property type="project" value="TreeGrafter"/>
</dbReference>
<dbReference type="SUPFAM" id="SSF52540">
    <property type="entry name" value="P-loop containing nucleoside triphosphate hydrolases"/>
    <property type="match status" value="1"/>
</dbReference>